<keyword evidence="8" id="KW-1015">Disulfide bond</keyword>
<evidence type="ECO:0000256" key="5">
    <source>
        <dbReference type="ARBA" id="ARBA00022741"/>
    </source>
</evidence>
<reference evidence="12" key="1">
    <citation type="submission" date="2011-11" db="EMBL/GenBank/DDBJ databases">
        <title>Complete genome sequence of Candidatus Mycoplasma haemominutum.</title>
        <authorList>
            <person name="Barker E.N."/>
            <person name="Darby A.C."/>
            <person name="Helps C.R."/>
            <person name="Peters I.R."/>
            <person name="Hughes M.A."/>
            <person name="Radford A.D."/>
            <person name="Novacco M."/>
            <person name="Boretti F."/>
            <person name="Hofmann-Lehmann R."/>
            <person name="Tasker S."/>
        </authorList>
    </citation>
    <scope>NUCLEOTIDE SEQUENCE</scope>
    <source>
        <strain evidence="12">Birmingham 1</strain>
    </source>
</reference>
<evidence type="ECO:0000259" key="10">
    <source>
        <dbReference type="Pfam" id="PF20258"/>
    </source>
</evidence>
<evidence type="ECO:0000259" key="11">
    <source>
        <dbReference type="Pfam" id="PF20259"/>
    </source>
</evidence>
<dbReference type="PATRIC" id="fig|1116213.3.peg.181"/>
<feature type="domain" description="tRNA-specific 2-thiouridylase MnmA-like central" evidence="11">
    <location>
        <begin position="216"/>
        <end position="280"/>
    </location>
</feature>
<dbReference type="GO" id="GO:0005524">
    <property type="term" value="F:ATP binding"/>
    <property type="evidence" value="ECO:0007669"/>
    <property type="project" value="UniProtKB-KW"/>
</dbReference>
<dbReference type="AlphaFoldDB" id="G8C2Z0"/>
<dbReference type="GO" id="GO:0002143">
    <property type="term" value="P:tRNA wobble position uridine thiolation"/>
    <property type="evidence" value="ECO:0007669"/>
    <property type="project" value="TreeGrafter"/>
</dbReference>
<keyword evidence="7" id="KW-0694">RNA-binding</keyword>
<dbReference type="GO" id="GO:0103016">
    <property type="term" value="F:tRNA-uridine 2-sulfurtransferase activity"/>
    <property type="evidence" value="ECO:0007669"/>
    <property type="project" value="UniProtKB-EC"/>
</dbReference>
<evidence type="ECO:0000256" key="2">
    <source>
        <dbReference type="ARBA" id="ARBA00022555"/>
    </source>
</evidence>
<dbReference type="CDD" id="cd01998">
    <property type="entry name" value="MnmA_TRMU-like"/>
    <property type="match status" value="1"/>
</dbReference>
<reference evidence="12" key="2">
    <citation type="submission" date="2011-11" db="EMBL/GenBank/DDBJ databases">
        <authorList>
            <person name="Barker E."/>
        </authorList>
    </citation>
    <scope>NUCLEOTIDE SEQUENCE</scope>
    <source>
        <strain evidence="12">Birmingham 1</strain>
    </source>
</reference>
<evidence type="ECO:0000256" key="7">
    <source>
        <dbReference type="ARBA" id="ARBA00022884"/>
    </source>
</evidence>
<evidence type="ECO:0000256" key="4">
    <source>
        <dbReference type="ARBA" id="ARBA00022694"/>
    </source>
</evidence>
<dbReference type="HOGENOM" id="CLU_035188_1_0_14"/>
<dbReference type="InterPro" id="IPR046884">
    <property type="entry name" value="MnmA-like_central"/>
</dbReference>
<keyword evidence="12" id="KW-0489">Methyltransferase</keyword>
<dbReference type="GO" id="GO:0032259">
    <property type="term" value="P:methylation"/>
    <property type="evidence" value="ECO:0007669"/>
    <property type="project" value="UniProtKB-KW"/>
</dbReference>
<dbReference type="KEGG" id="mhb:MHM_01700"/>
<dbReference type="InterPro" id="IPR046885">
    <property type="entry name" value="MnmA-like_C"/>
</dbReference>
<dbReference type="RefSeq" id="WP_015511553.1">
    <property type="nucleotide sequence ID" value="NC_021007.1"/>
</dbReference>
<keyword evidence="2" id="KW-0820">tRNA-binding</keyword>
<evidence type="ECO:0000256" key="3">
    <source>
        <dbReference type="ARBA" id="ARBA00022679"/>
    </source>
</evidence>
<gene>
    <name evidence="12" type="primary">mnmA</name>
    <name evidence="12" type="ORF">MHM_01700</name>
</gene>
<keyword evidence="4" id="KW-0819">tRNA processing</keyword>
<evidence type="ECO:0000256" key="6">
    <source>
        <dbReference type="ARBA" id="ARBA00022840"/>
    </source>
</evidence>
<dbReference type="Pfam" id="PF03054">
    <property type="entry name" value="tRNA_Me_trans"/>
    <property type="match status" value="1"/>
</dbReference>
<evidence type="ECO:0000256" key="9">
    <source>
        <dbReference type="ARBA" id="ARBA00051542"/>
    </source>
</evidence>
<dbReference type="GO" id="GO:0000049">
    <property type="term" value="F:tRNA binding"/>
    <property type="evidence" value="ECO:0007669"/>
    <property type="project" value="UniProtKB-KW"/>
</dbReference>
<keyword evidence="3 12" id="KW-0808">Transferase</keyword>
<keyword evidence="5" id="KW-0547">Nucleotide-binding</keyword>
<dbReference type="Gene3D" id="2.40.30.10">
    <property type="entry name" value="Translation factors"/>
    <property type="match status" value="1"/>
</dbReference>
<dbReference type="GO" id="GO:0008168">
    <property type="term" value="F:methyltransferase activity"/>
    <property type="evidence" value="ECO:0007669"/>
    <property type="project" value="UniProtKB-KW"/>
</dbReference>
<dbReference type="Pfam" id="PF20258">
    <property type="entry name" value="tRNA_Me_trans_C"/>
    <property type="match status" value="1"/>
</dbReference>
<dbReference type="Gene3D" id="2.30.30.280">
    <property type="entry name" value="Adenine nucleotide alpha hydrolases-like domains"/>
    <property type="match status" value="1"/>
</dbReference>
<dbReference type="EC" id="2.8.1.13" evidence="1"/>
<dbReference type="SUPFAM" id="SSF52402">
    <property type="entry name" value="Adenine nucleotide alpha hydrolases-like"/>
    <property type="match status" value="1"/>
</dbReference>
<dbReference type="InterPro" id="IPR004506">
    <property type="entry name" value="MnmA-like"/>
</dbReference>
<dbReference type="InterPro" id="IPR014729">
    <property type="entry name" value="Rossmann-like_a/b/a_fold"/>
</dbReference>
<dbReference type="NCBIfam" id="NF001138">
    <property type="entry name" value="PRK00143.1"/>
    <property type="match status" value="1"/>
</dbReference>
<proteinExistence type="predicted"/>
<dbReference type="PANTHER" id="PTHR11933:SF5">
    <property type="entry name" value="MITOCHONDRIAL TRNA-SPECIFIC 2-THIOURIDYLASE 1"/>
    <property type="match status" value="1"/>
</dbReference>
<dbReference type="Gene3D" id="3.40.50.620">
    <property type="entry name" value="HUPs"/>
    <property type="match status" value="1"/>
</dbReference>
<evidence type="ECO:0000256" key="8">
    <source>
        <dbReference type="ARBA" id="ARBA00023157"/>
    </source>
</evidence>
<dbReference type="InterPro" id="IPR023382">
    <property type="entry name" value="MnmA-like_central_sf"/>
</dbReference>
<dbReference type="EMBL" id="HE613254">
    <property type="protein sequence ID" value="CCE66688.1"/>
    <property type="molecule type" value="Genomic_DNA"/>
</dbReference>
<dbReference type="Pfam" id="PF20259">
    <property type="entry name" value="tRNA_Me_trans_M"/>
    <property type="match status" value="1"/>
</dbReference>
<keyword evidence="6" id="KW-0067">ATP-binding</keyword>
<name>G8C2Z0_9MOLU</name>
<evidence type="ECO:0000313" key="12">
    <source>
        <dbReference type="EMBL" id="CCE66688.1"/>
    </source>
</evidence>
<dbReference type="NCBIfam" id="TIGR00420">
    <property type="entry name" value="trmU"/>
    <property type="match status" value="1"/>
</dbReference>
<protein>
    <recommendedName>
        <fullName evidence="1">tRNA-uridine 2-sulfurtransferase</fullName>
        <ecNumber evidence="1">2.8.1.13</ecNumber>
    </recommendedName>
</protein>
<dbReference type="PANTHER" id="PTHR11933">
    <property type="entry name" value="TRNA 5-METHYLAMINOMETHYL-2-THIOURIDYLATE -METHYLTRANSFERASE"/>
    <property type="match status" value="1"/>
</dbReference>
<evidence type="ECO:0000256" key="1">
    <source>
        <dbReference type="ARBA" id="ARBA00011949"/>
    </source>
</evidence>
<accession>G8C2Z0</accession>
<comment type="catalytic activity">
    <reaction evidence="9">
        <text>S-sulfanyl-L-cysteinyl-[protein] + uridine(34) in tRNA + AH2 + ATP = 2-thiouridine(34) in tRNA + L-cysteinyl-[protein] + A + AMP + diphosphate + H(+)</text>
        <dbReference type="Rhea" id="RHEA:47032"/>
        <dbReference type="Rhea" id="RHEA-COMP:10131"/>
        <dbReference type="Rhea" id="RHEA-COMP:11726"/>
        <dbReference type="Rhea" id="RHEA-COMP:11727"/>
        <dbReference type="Rhea" id="RHEA-COMP:11728"/>
        <dbReference type="ChEBI" id="CHEBI:13193"/>
        <dbReference type="ChEBI" id="CHEBI:15378"/>
        <dbReference type="ChEBI" id="CHEBI:17499"/>
        <dbReference type="ChEBI" id="CHEBI:29950"/>
        <dbReference type="ChEBI" id="CHEBI:30616"/>
        <dbReference type="ChEBI" id="CHEBI:33019"/>
        <dbReference type="ChEBI" id="CHEBI:61963"/>
        <dbReference type="ChEBI" id="CHEBI:65315"/>
        <dbReference type="ChEBI" id="CHEBI:87170"/>
        <dbReference type="ChEBI" id="CHEBI:456215"/>
        <dbReference type="EC" id="2.8.1.13"/>
    </reaction>
</comment>
<sequence length="371" mass="42709">MPLKPRVVVAMSGGVDSSVAALLLKQQGYEVFGAYMINWDKQLNELDLNAECESKSQDLADARAVAKILDIPLTVYNFSCEYWDQIFCPFMAFLQKNCLGNPDVFCNTRIKFGVFLRRVKKDFGEDVKVASGHYARLVWEGDNDFPFLEVPKNVKKDQTYFLSRLTKAQLREIIFPLSEVESKEEVRKMARENNFPNWNKKGSKGMCFIGKRKFGNFIMKYLEKEYGFVVDIEDNRKLGIHMGVQMYSLNQRKGVNVSGESEKYYVCKKDAETSTLYVCRESQREKYLVSSGCIVHLIIWIHDEPRTGDILCMKFKYTGKFIKGKLESVNECMYRFSHEPVLIPSPGQFAVFYSRDGTRCLGAGLYKEAIF</sequence>
<organism evidence="12">
    <name type="scientific">Candidatus Mycoplasma haematominutum 'Birmingham 1'</name>
    <dbReference type="NCBI Taxonomy" id="1116213"/>
    <lineage>
        <taxon>Bacteria</taxon>
        <taxon>Bacillati</taxon>
        <taxon>Mycoplasmatota</taxon>
        <taxon>Mollicutes</taxon>
        <taxon>Mycoplasmataceae</taxon>
        <taxon>Mycoplasma</taxon>
    </lineage>
</organism>
<feature type="domain" description="tRNA-specific 2-thiouridylase MnmA-like C-terminal" evidence="10">
    <location>
        <begin position="291"/>
        <end position="364"/>
    </location>
</feature>